<accession>A0A9N8W238</accession>
<dbReference type="InterPro" id="IPR050300">
    <property type="entry name" value="GDXG_lipolytic_enzyme"/>
</dbReference>
<evidence type="ECO:0000256" key="1">
    <source>
        <dbReference type="ARBA" id="ARBA00022801"/>
    </source>
</evidence>
<sequence>MLESFKILFSLTPTFASTIVNHFVKGPPQPSWDIQFHIFVVALKVLFENSVAKTVEYSQKVTAKGPFLSKKFKEDEIVIPNQFRKKAQPYIEQVIKEYEHILDDEWKQFENDDKVLNAKWIYSKKQGFKRSQENLRVILYLHGGAYCICGIDSHRPITTNLAKETDALVFGKSIDYRLSPQSQFPAGLHDTIAAYLYLINPPEDADFEPIDPKRIVIMGDSAGGGLALATLLTLRDTGLPMMAGSVCLSPWVDLTHSMPSRLDPRFDHTDYIPNCFGDLPPSPAFNEYKRKAKKLSSRIKSETQSPIWDESFNCDERMHLYVNNEALGIQFVSPICAESLAGLPPMLIQAGDCEKLRDEAIYFSFKASQPDKYKLPTYNAGKFERSPFKTPTNVTLEIYEDMPHVFQLFDFSKPAKISTQHIGEYIKKLISHTTSSSFNSSNDLLPSLDFTKSSYSFITTKGKTLPLNNEHMEVLEWTEVGKMRRPYFKKPVNNS</sequence>
<dbReference type="PANTHER" id="PTHR48081">
    <property type="entry name" value="AB HYDROLASE SUPERFAMILY PROTEIN C4A8.06C"/>
    <property type="match status" value="1"/>
</dbReference>
<evidence type="ECO:0000259" key="2">
    <source>
        <dbReference type="Pfam" id="PF07859"/>
    </source>
</evidence>
<dbReference type="EMBL" id="CAJVPK010000199">
    <property type="protein sequence ID" value="CAG8472405.1"/>
    <property type="molecule type" value="Genomic_DNA"/>
</dbReference>
<proteinExistence type="predicted"/>
<dbReference type="Proteomes" id="UP000789706">
    <property type="component" value="Unassembled WGS sequence"/>
</dbReference>
<dbReference type="AlphaFoldDB" id="A0A9N8W238"/>
<gene>
    <name evidence="3" type="ORF">DEBURN_LOCUS3225</name>
</gene>
<dbReference type="Pfam" id="PF07859">
    <property type="entry name" value="Abhydrolase_3"/>
    <property type="match status" value="1"/>
</dbReference>
<dbReference type="InterPro" id="IPR029058">
    <property type="entry name" value="AB_hydrolase_fold"/>
</dbReference>
<evidence type="ECO:0000313" key="3">
    <source>
        <dbReference type="EMBL" id="CAG8472405.1"/>
    </source>
</evidence>
<name>A0A9N8W238_9GLOM</name>
<evidence type="ECO:0000313" key="4">
    <source>
        <dbReference type="Proteomes" id="UP000789706"/>
    </source>
</evidence>
<dbReference type="SUPFAM" id="SSF53474">
    <property type="entry name" value="alpha/beta-Hydrolases"/>
    <property type="match status" value="1"/>
</dbReference>
<reference evidence="3" key="1">
    <citation type="submission" date="2021-06" db="EMBL/GenBank/DDBJ databases">
        <authorList>
            <person name="Kallberg Y."/>
            <person name="Tangrot J."/>
            <person name="Rosling A."/>
        </authorList>
    </citation>
    <scope>NUCLEOTIDE SEQUENCE</scope>
    <source>
        <strain evidence="3">AZ414A</strain>
    </source>
</reference>
<dbReference type="Gene3D" id="3.40.50.1820">
    <property type="entry name" value="alpha/beta hydrolase"/>
    <property type="match status" value="1"/>
</dbReference>
<protein>
    <submittedName>
        <fullName evidence="3">11828_t:CDS:1</fullName>
    </submittedName>
</protein>
<feature type="domain" description="Alpha/beta hydrolase fold-3" evidence="2">
    <location>
        <begin position="138"/>
        <end position="262"/>
    </location>
</feature>
<dbReference type="InterPro" id="IPR013094">
    <property type="entry name" value="AB_hydrolase_3"/>
</dbReference>
<dbReference type="PANTHER" id="PTHR48081:SF8">
    <property type="entry name" value="ALPHA_BETA HYDROLASE FOLD-3 DOMAIN-CONTAINING PROTEIN-RELATED"/>
    <property type="match status" value="1"/>
</dbReference>
<dbReference type="GO" id="GO:0016787">
    <property type="term" value="F:hydrolase activity"/>
    <property type="evidence" value="ECO:0007669"/>
    <property type="project" value="UniProtKB-KW"/>
</dbReference>
<comment type="caution">
    <text evidence="3">The sequence shown here is derived from an EMBL/GenBank/DDBJ whole genome shotgun (WGS) entry which is preliminary data.</text>
</comment>
<keyword evidence="1" id="KW-0378">Hydrolase</keyword>
<organism evidence="3 4">
    <name type="scientific">Diversispora eburnea</name>
    <dbReference type="NCBI Taxonomy" id="1213867"/>
    <lineage>
        <taxon>Eukaryota</taxon>
        <taxon>Fungi</taxon>
        <taxon>Fungi incertae sedis</taxon>
        <taxon>Mucoromycota</taxon>
        <taxon>Glomeromycotina</taxon>
        <taxon>Glomeromycetes</taxon>
        <taxon>Diversisporales</taxon>
        <taxon>Diversisporaceae</taxon>
        <taxon>Diversispora</taxon>
    </lineage>
</organism>
<dbReference type="OrthoDB" id="408631at2759"/>
<keyword evidence="4" id="KW-1185">Reference proteome</keyword>